<evidence type="ECO:0000259" key="1">
    <source>
        <dbReference type="Pfam" id="PF09565"/>
    </source>
</evidence>
<organism evidence="3 4">
    <name type="scientific">Prevotella disiens DNF00882</name>
    <dbReference type="NCBI Taxonomy" id="1401075"/>
    <lineage>
        <taxon>Bacteria</taxon>
        <taxon>Pseudomonadati</taxon>
        <taxon>Bacteroidota</taxon>
        <taxon>Bacteroidia</taxon>
        <taxon>Bacteroidales</taxon>
        <taxon>Prevotellaceae</taxon>
        <taxon>Prevotella</taxon>
    </lineage>
</organism>
<dbReference type="Pfam" id="PF20731">
    <property type="entry name" value="RE_NgoFVII_C"/>
    <property type="match status" value="1"/>
</dbReference>
<evidence type="ECO:0008006" key="5">
    <source>
        <dbReference type="Google" id="ProtNLM"/>
    </source>
</evidence>
<dbReference type="Gene3D" id="3.30.870.10">
    <property type="entry name" value="Endonuclease Chain A"/>
    <property type="match status" value="1"/>
</dbReference>
<comment type="caution">
    <text evidence="3">The sequence shown here is derived from an EMBL/GenBank/DDBJ whole genome shotgun (WGS) entry which is preliminary data.</text>
</comment>
<reference evidence="3 4" key="1">
    <citation type="submission" date="2014-07" db="EMBL/GenBank/DDBJ databases">
        <authorList>
            <person name="McCorrison J."/>
            <person name="Sanka R."/>
            <person name="Torralba M."/>
            <person name="Gillis M."/>
            <person name="Haft D.H."/>
            <person name="Methe B."/>
            <person name="Sutton G."/>
            <person name="Nelson K.E."/>
        </authorList>
    </citation>
    <scope>NUCLEOTIDE SEQUENCE [LARGE SCALE GENOMIC DNA]</scope>
    <source>
        <strain evidence="3 4">DNF00882</strain>
    </source>
</reference>
<dbReference type="InterPro" id="IPR019065">
    <property type="entry name" value="RE_NgoFVII_N"/>
</dbReference>
<proteinExistence type="predicted"/>
<evidence type="ECO:0000313" key="3">
    <source>
        <dbReference type="EMBL" id="KGF46580.1"/>
    </source>
</evidence>
<accession>A0A096AI87</accession>
<protein>
    <recommendedName>
        <fullName evidence="5">NgoFVII family restriction endonuclease</fullName>
    </recommendedName>
</protein>
<feature type="domain" description="Restriction endonuclease type II NgoFVII C-terminal B3-like DNA-binding" evidence="2">
    <location>
        <begin position="183"/>
        <end position="321"/>
    </location>
</feature>
<dbReference type="CDD" id="cd09117">
    <property type="entry name" value="PLDc_Bfil_DEXD_like"/>
    <property type="match status" value="1"/>
</dbReference>
<dbReference type="AlphaFoldDB" id="A0A096AI87"/>
<sequence length="334" mass="37731">MLYYQELGRKIFEMQDNLASSNNIVIVSGYIGYQTIKMLGDACPNTHITIVYGMYGSECISQPLHQALNEIQAEYKNIEILYSTIPVHSKIYTWKCDDNIEKALIGSANFSISGLMNDYKEVLADVENNTFPDLKSYCDYICSKSISCKDSSIKIKKVSKAKRNIKNIQPLLSKNICRATLLNSQNLVSKKSGLNWGLSIGHVSEGDAYIRITMDNIKNFPNMFPPKKYLGIDNPLSTGRKNRENDEVELIWDDGEKMIGLLEGQQINKTNGLIYPKQLSSSSKKSILGKYLRKRLGVSLNHTITKADLKRYGRTNIDISLIGEGIYYMDFSVK</sequence>
<evidence type="ECO:0000259" key="2">
    <source>
        <dbReference type="Pfam" id="PF20731"/>
    </source>
</evidence>
<dbReference type="RefSeq" id="WP_036884786.1">
    <property type="nucleotide sequence ID" value="NZ_JRNR01000134.1"/>
</dbReference>
<feature type="domain" description="Restriction endonuclease type II NgoFVII N-terminal" evidence="1">
    <location>
        <begin position="7"/>
        <end position="153"/>
    </location>
</feature>
<dbReference type="Pfam" id="PF09565">
    <property type="entry name" value="RE_NgoFVII"/>
    <property type="match status" value="1"/>
</dbReference>
<dbReference type="InterPro" id="IPR048923">
    <property type="entry name" value="RE_NgoFVII_C"/>
</dbReference>
<dbReference type="EMBL" id="JRNR01000134">
    <property type="protein sequence ID" value="KGF46580.1"/>
    <property type="molecule type" value="Genomic_DNA"/>
</dbReference>
<evidence type="ECO:0000313" key="4">
    <source>
        <dbReference type="Proteomes" id="UP000029538"/>
    </source>
</evidence>
<dbReference type="Proteomes" id="UP000029538">
    <property type="component" value="Unassembled WGS sequence"/>
</dbReference>
<gene>
    <name evidence="3" type="ORF">HMPREF0654_11140</name>
</gene>
<name>A0A096AI87_9BACT</name>